<keyword evidence="4" id="KW-1185">Reference proteome</keyword>
<organism evidence="3 4">
    <name type="scientific">Cerina litoralis</name>
    <dbReference type="NCBI Taxonomy" id="2874477"/>
    <lineage>
        <taxon>Bacteria</taxon>
        <taxon>Pseudomonadati</taxon>
        <taxon>Bacteroidota</taxon>
        <taxon>Flavobacteriia</taxon>
        <taxon>Flavobacteriales</taxon>
        <taxon>Flavobacteriaceae</taxon>
        <taxon>Cerina</taxon>
    </lineage>
</organism>
<protein>
    <submittedName>
        <fullName evidence="3">Cadherin-like domain-containing protein</fullName>
    </submittedName>
</protein>
<dbReference type="InterPro" id="IPR011050">
    <property type="entry name" value="Pectin_lyase_fold/virulence"/>
</dbReference>
<dbReference type="PANTHER" id="PTHR42970:SF1">
    <property type="entry name" value="PECTATE LYASE C-RELATED"/>
    <property type="match status" value="1"/>
</dbReference>
<dbReference type="EMBL" id="JAIRBC010000021">
    <property type="protein sequence ID" value="MCG2461897.1"/>
    <property type="molecule type" value="Genomic_DNA"/>
</dbReference>
<reference evidence="3" key="1">
    <citation type="submission" date="2023-02" db="EMBL/GenBank/DDBJ databases">
        <title>Genome of Flavobacteriaceae gen. nov. sp. strain F89.</title>
        <authorList>
            <person name="Wang Y."/>
        </authorList>
    </citation>
    <scope>NUCLEOTIDE SEQUENCE</scope>
    <source>
        <strain evidence="3">F89</strain>
    </source>
</reference>
<dbReference type="Gene3D" id="2.160.20.10">
    <property type="entry name" value="Single-stranded right-handed beta-helix, Pectin lyase-like"/>
    <property type="match status" value="1"/>
</dbReference>
<comment type="caution">
    <text evidence="3">The sequence shown here is derived from an EMBL/GenBank/DDBJ whole genome shotgun (WGS) entry which is preliminary data.</text>
</comment>
<accession>A0AAE3JTY0</accession>
<dbReference type="RefSeq" id="WP_317903038.1">
    <property type="nucleotide sequence ID" value="NZ_JAIRBC010000021.1"/>
</dbReference>
<sequence length="652" mass="70388">MKFSPTKIINLIVVIIVLFLNYSCSKDSDLLADYVVDENAGTPGNIVNLENGTIITYEDKMVAINILKDIQSGVIRQGTVLKKVTPPKNGTTEIKTDSTIVYTPNKDFTGKDDVVYTVEETSPDNTTVEKENTVTVAVNPTLETKNDQAQTTADKNLVIPVLNNDTYSDKNTATVTQTTAPAKGTIVINNDNTLTYTPNADASGSDTFTYTAKVENTEKTASTEAEGTVIVDIAKNQNKGDITMGELLAFPGAVGHGRFTSGGRGGSVYEVTNLNDSGPGSFRDAVSKGNRTVVFKVGGIIRIKSRLYFGGDNITVAGQTAPGEGIAIYGSMTDTNQHENIIVRYVNFLVGDNGVKGDDDAFRVRKTTPGTASNFIFDHCGFFWGKDEVFSCEASSDESSSIKNVTIQRSIIGESFYSKGMILWRQNYNISVIANLFSNNGQRNIRASTRHSTFEMINNVIFGYDWATNPSYNNEFDVVGNVYQSSSTNNIVNLEPISVANSPQGSITLTKAYISDNTLNGGKGSISSKLTPYLQGSRQVSSGYTPISSSLVKKDVLNDVGANINGNNKLAQSQINDVYNNSMSLIKSESESVGISLSGGKAYPDSDKDGIDDEWETANGLNPKNISDGKELANNGNGYTNLEVFLHYLTIN</sequence>
<dbReference type="AlphaFoldDB" id="A0AAE3JTY0"/>
<keyword evidence="1" id="KW-0479">Metal-binding</keyword>
<evidence type="ECO:0000256" key="1">
    <source>
        <dbReference type="ARBA" id="ARBA00022723"/>
    </source>
</evidence>
<dbReference type="InterPro" id="IPR012334">
    <property type="entry name" value="Pectin_lyas_fold"/>
</dbReference>
<dbReference type="Proteomes" id="UP001200642">
    <property type="component" value="Unassembled WGS sequence"/>
</dbReference>
<dbReference type="GO" id="GO:0046872">
    <property type="term" value="F:metal ion binding"/>
    <property type="evidence" value="ECO:0007669"/>
    <property type="project" value="UniProtKB-KW"/>
</dbReference>
<evidence type="ECO:0000313" key="3">
    <source>
        <dbReference type="EMBL" id="MCG2461897.1"/>
    </source>
</evidence>
<proteinExistence type="predicted"/>
<evidence type="ECO:0000256" key="2">
    <source>
        <dbReference type="ARBA" id="ARBA00023180"/>
    </source>
</evidence>
<dbReference type="Gene3D" id="2.60.40.3440">
    <property type="match status" value="1"/>
</dbReference>
<name>A0AAE3JTY0_9FLAO</name>
<dbReference type="PANTHER" id="PTHR42970">
    <property type="entry name" value="PECTATE LYASE C-RELATED"/>
    <property type="match status" value="1"/>
</dbReference>
<dbReference type="SUPFAM" id="SSF51126">
    <property type="entry name" value="Pectin lyase-like"/>
    <property type="match status" value="1"/>
</dbReference>
<dbReference type="InterPro" id="IPR052063">
    <property type="entry name" value="Polysaccharide_Lyase_1"/>
</dbReference>
<evidence type="ECO:0000313" key="4">
    <source>
        <dbReference type="Proteomes" id="UP001200642"/>
    </source>
</evidence>
<dbReference type="Pfam" id="PF17963">
    <property type="entry name" value="Big_9"/>
    <property type="match status" value="2"/>
</dbReference>
<keyword evidence="2" id="KW-0325">Glycoprotein</keyword>
<gene>
    <name evidence="3" type="ORF">K8352_14145</name>
</gene>